<comment type="caution">
    <text evidence="2">The sequence shown here is derived from an EMBL/GenBank/DDBJ whole genome shotgun (WGS) entry which is preliminary data.</text>
</comment>
<protein>
    <submittedName>
        <fullName evidence="2">Uncharacterized protein</fullName>
    </submittedName>
</protein>
<feature type="compositionally biased region" description="Low complexity" evidence="1">
    <location>
        <begin position="49"/>
        <end position="60"/>
    </location>
</feature>
<feature type="compositionally biased region" description="Polar residues" evidence="1">
    <location>
        <begin position="1"/>
        <end position="11"/>
    </location>
</feature>
<keyword evidence="3" id="KW-1185">Reference proteome</keyword>
<proteinExistence type="predicted"/>
<sequence>MARRTIGSSGLEQGGPNLGNDYGRNITREVTADDTQKIVIPKKKKTTARKTAANKAPGAKAAKRSGR</sequence>
<dbReference type="Proteomes" id="UP000679126">
    <property type="component" value="Unassembled WGS sequence"/>
</dbReference>
<feature type="region of interest" description="Disordered" evidence="1">
    <location>
        <begin position="1"/>
        <end position="67"/>
    </location>
</feature>
<evidence type="ECO:0000313" key="2">
    <source>
        <dbReference type="EMBL" id="MBO9151274.1"/>
    </source>
</evidence>
<gene>
    <name evidence="2" type="ORF">J7I43_03585</name>
</gene>
<dbReference type="EMBL" id="JAGHKP010000001">
    <property type="protein sequence ID" value="MBO9151274.1"/>
    <property type="molecule type" value="Genomic_DNA"/>
</dbReference>
<feature type="compositionally biased region" description="Basic and acidic residues" evidence="1">
    <location>
        <begin position="26"/>
        <end position="36"/>
    </location>
</feature>
<accession>A0ABS3Y9C3</accession>
<evidence type="ECO:0000313" key="3">
    <source>
        <dbReference type="Proteomes" id="UP000679126"/>
    </source>
</evidence>
<name>A0ABS3Y9C3_9BACT</name>
<organism evidence="2 3">
    <name type="scientific">Chitinophaga chungangae</name>
    <dbReference type="NCBI Taxonomy" id="2821488"/>
    <lineage>
        <taxon>Bacteria</taxon>
        <taxon>Pseudomonadati</taxon>
        <taxon>Bacteroidota</taxon>
        <taxon>Chitinophagia</taxon>
        <taxon>Chitinophagales</taxon>
        <taxon>Chitinophagaceae</taxon>
        <taxon>Chitinophaga</taxon>
    </lineage>
</organism>
<reference evidence="3" key="1">
    <citation type="submission" date="2021-03" db="EMBL/GenBank/DDBJ databases">
        <title>Assistant Professor.</title>
        <authorList>
            <person name="Huq M.A."/>
        </authorList>
    </citation>
    <scope>NUCLEOTIDE SEQUENCE [LARGE SCALE GENOMIC DNA]</scope>
    <source>
        <strain evidence="3">MAH-28</strain>
    </source>
</reference>
<evidence type="ECO:0000256" key="1">
    <source>
        <dbReference type="SAM" id="MobiDB-lite"/>
    </source>
</evidence>
<dbReference type="RefSeq" id="WP_209143320.1">
    <property type="nucleotide sequence ID" value="NZ_JAGHKP010000001.1"/>
</dbReference>